<name>A0A813X404_9BILA</name>
<accession>A0A813X404</accession>
<dbReference type="OrthoDB" id="10025774at2759"/>
<comment type="caution">
    <text evidence="2">The sequence shown here is derived from an EMBL/GenBank/DDBJ whole genome shotgun (WGS) entry which is preliminary data.</text>
</comment>
<keyword evidence="1" id="KW-0812">Transmembrane</keyword>
<keyword evidence="1" id="KW-1133">Transmembrane helix</keyword>
<sequence length="407" mass="45609">MATGTYYNSSPRNLIIENMNFNPQQSFKHSGARIQDRNTIRIINFNELPEIPLKRTQRRTTCGFGFWCCNCCDFIKVIGLIFLVLITVGILVAVILTTLNTSATNSTTVYSVTVPKYLCIYYGYPSLVDGSNWNVQNATAQFQQFDLIVFGDKIWNSSHGDHVNTQTIIGNLNQLGKSSYGYIDLGVTTQNLTIAQMQVAVQNWSAMGVKGIFWDDAGYDFNVSRSRQATMFSYCHSLNLNVMVNAWNVDDVLSGSNVQLTSSDIYILESYLISNGVYQSLSAWKTKADKCLQYKQQLGIQIACLSTGTTSISSTFGTTAQFSQAWFGTAMYNFDYFQATDIFYSSSNNQLYFFANLRSSYGTQWQTSYVLNTSSTHYYRSTNLFTLDLYGDGSTYGYGNFSSAQSG</sequence>
<keyword evidence="1" id="KW-0472">Membrane</keyword>
<dbReference type="AlphaFoldDB" id="A0A813X404"/>
<dbReference type="Proteomes" id="UP000663829">
    <property type="component" value="Unassembled WGS sequence"/>
</dbReference>
<dbReference type="EMBL" id="CAJNOQ010001042">
    <property type="protein sequence ID" value="CAF0862878.1"/>
    <property type="molecule type" value="Genomic_DNA"/>
</dbReference>
<evidence type="ECO:0000313" key="3">
    <source>
        <dbReference type="EMBL" id="CAF1329384.1"/>
    </source>
</evidence>
<dbReference type="Proteomes" id="UP000677228">
    <property type="component" value="Unassembled WGS sequence"/>
</dbReference>
<dbReference type="Proteomes" id="UP000681722">
    <property type="component" value="Unassembled WGS sequence"/>
</dbReference>
<organism evidence="2 6">
    <name type="scientific">Didymodactylos carnosus</name>
    <dbReference type="NCBI Taxonomy" id="1234261"/>
    <lineage>
        <taxon>Eukaryota</taxon>
        <taxon>Metazoa</taxon>
        <taxon>Spiralia</taxon>
        <taxon>Gnathifera</taxon>
        <taxon>Rotifera</taxon>
        <taxon>Eurotatoria</taxon>
        <taxon>Bdelloidea</taxon>
        <taxon>Philodinida</taxon>
        <taxon>Philodinidae</taxon>
        <taxon>Didymodactylos</taxon>
    </lineage>
</organism>
<evidence type="ECO:0000313" key="4">
    <source>
        <dbReference type="EMBL" id="CAF3650600.1"/>
    </source>
</evidence>
<gene>
    <name evidence="2" type="ORF">GPM918_LOCUS6682</name>
    <name evidence="3" type="ORF">OVA965_LOCUS29812</name>
    <name evidence="4" type="ORF">SRO942_LOCUS6689</name>
    <name evidence="5" type="ORF">TMI583_LOCUS30600</name>
</gene>
<evidence type="ECO:0000313" key="2">
    <source>
        <dbReference type="EMBL" id="CAF0862878.1"/>
    </source>
</evidence>
<protein>
    <submittedName>
        <fullName evidence="2">Uncharacterized protein</fullName>
    </submittedName>
</protein>
<evidence type="ECO:0000313" key="6">
    <source>
        <dbReference type="Proteomes" id="UP000663829"/>
    </source>
</evidence>
<keyword evidence="6" id="KW-1185">Reference proteome</keyword>
<dbReference type="EMBL" id="CAJNOK010021241">
    <property type="protein sequence ID" value="CAF1329384.1"/>
    <property type="molecule type" value="Genomic_DNA"/>
</dbReference>
<dbReference type="EMBL" id="CAJOBC010001043">
    <property type="protein sequence ID" value="CAF3650600.1"/>
    <property type="molecule type" value="Genomic_DNA"/>
</dbReference>
<evidence type="ECO:0000313" key="5">
    <source>
        <dbReference type="EMBL" id="CAF4140800.1"/>
    </source>
</evidence>
<reference evidence="2" key="1">
    <citation type="submission" date="2021-02" db="EMBL/GenBank/DDBJ databases">
        <authorList>
            <person name="Nowell W R."/>
        </authorList>
    </citation>
    <scope>NUCLEOTIDE SEQUENCE</scope>
</reference>
<proteinExistence type="predicted"/>
<dbReference type="EMBL" id="CAJOBA010042859">
    <property type="protein sequence ID" value="CAF4140800.1"/>
    <property type="molecule type" value="Genomic_DNA"/>
</dbReference>
<dbReference type="Proteomes" id="UP000682733">
    <property type="component" value="Unassembled WGS sequence"/>
</dbReference>
<evidence type="ECO:0000256" key="1">
    <source>
        <dbReference type="SAM" id="Phobius"/>
    </source>
</evidence>
<feature type="transmembrane region" description="Helical" evidence="1">
    <location>
        <begin position="77"/>
        <end position="99"/>
    </location>
</feature>